<gene>
    <name evidence="1" type="ORF">HF086_003941</name>
</gene>
<name>A0A922SCY7_SPOEX</name>
<proteinExistence type="predicted"/>
<dbReference type="AlphaFoldDB" id="A0A922SCY7"/>
<comment type="caution">
    <text evidence="1">The sequence shown here is derived from an EMBL/GenBank/DDBJ whole genome shotgun (WGS) entry which is preliminary data.</text>
</comment>
<organism evidence="1 2">
    <name type="scientific">Spodoptera exigua</name>
    <name type="common">Beet armyworm</name>
    <name type="synonym">Noctua fulgens</name>
    <dbReference type="NCBI Taxonomy" id="7107"/>
    <lineage>
        <taxon>Eukaryota</taxon>
        <taxon>Metazoa</taxon>
        <taxon>Ecdysozoa</taxon>
        <taxon>Arthropoda</taxon>
        <taxon>Hexapoda</taxon>
        <taxon>Insecta</taxon>
        <taxon>Pterygota</taxon>
        <taxon>Neoptera</taxon>
        <taxon>Endopterygota</taxon>
        <taxon>Lepidoptera</taxon>
        <taxon>Glossata</taxon>
        <taxon>Ditrysia</taxon>
        <taxon>Noctuoidea</taxon>
        <taxon>Noctuidae</taxon>
        <taxon>Amphipyrinae</taxon>
        <taxon>Spodoptera</taxon>
    </lineage>
</organism>
<accession>A0A922SCY7</accession>
<sequence length="68" mass="7388">MSGASTSTGPPMTSISDVNTLFQNAKKYEELNVIGTGMYKFSDKNNLIKNAARRDAGVCLCVFAQILR</sequence>
<dbReference type="Proteomes" id="UP000814243">
    <property type="component" value="Unassembled WGS sequence"/>
</dbReference>
<evidence type="ECO:0000313" key="1">
    <source>
        <dbReference type="EMBL" id="KAH9633091.1"/>
    </source>
</evidence>
<protein>
    <submittedName>
        <fullName evidence="1">Uncharacterized protein</fullName>
    </submittedName>
</protein>
<dbReference type="EMBL" id="JACEFF010000672">
    <property type="protein sequence ID" value="KAH9633091.1"/>
    <property type="molecule type" value="Genomic_DNA"/>
</dbReference>
<reference evidence="1" key="1">
    <citation type="journal article" date="2021" name="G3 (Bethesda)">
        <title>Genome and transcriptome analysis of the beet armyworm Spodoptera exigua reveals targets for pest control. .</title>
        <authorList>
            <person name="Simon S."/>
            <person name="Breeschoten T."/>
            <person name="Jansen H.J."/>
            <person name="Dirks R.P."/>
            <person name="Schranz M.E."/>
            <person name="Ros V.I.D."/>
        </authorList>
    </citation>
    <scope>NUCLEOTIDE SEQUENCE</scope>
    <source>
        <strain evidence="1">TB_SE_WUR_2020</strain>
    </source>
</reference>
<evidence type="ECO:0000313" key="2">
    <source>
        <dbReference type="Proteomes" id="UP000814243"/>
    </source>
</evidence>